<feature type="domain" description="FAD/NAD(P)-binding" evidence="5">
    <location>
        <begin position="2"/>
        <end position="107"/>
    </location>
</feature>
<evidence type="ECO:0000256" key="2">
    <source>
        <dbReference type="ARBA" id="ARBA00011738"/>
    </source>
</evidence>
<comment type="caution">
    <text evidence="6">The sequence shown here is derived from an EMBL/GenBank/DDBJ whole genome shotgun (WGS) entry which is preliminary data.</text>
</comment>
<comment type="subunit">
    <text evidence="2">Homodimer.</text>
</comment>
<keyword evidence="4" id="KW-0560">Oxidoreductase</keyword>
<dbReference type="AlphaFoldDB" id="A0A4R3K9Q7"/>
<dbReference type="SUPFAM" id="SSF51905">
    <property type="entry name" value="FAD/NAD(P)-binding domain"/>
    <property type="match status" value="1"/>
</dbReference>
<evidence type="ECO:0000313" key="6">
    <source>
        <dbReference type="EMBL" id="TCS79381.1"/>
    </source>
</evidence>
<keyword evidence="3" id="KW-0285">Flavoprotein</keyword>
<dbReference type="Gene3D" id="3.50.50.60">
    <property type="entry name" value="FAD/NAD(P)-binding domain"/>
    <property type="match status" value="1"/>
</dbReference>
<dbReference type="RefSeq" id="WP_132770149.1">
    <property type="nucleotide sequence ID" value="NZ_SMAB01000021.1"/>
</dbReference>
<dbReference type="EMBL" id="SMAB01000021">
    <property type="protein sequence ID" value="TCS79381.1"/>
    <property type="molecule type" value="Genomic_DNA"/>
</dbReference>
<protein>
    <submittedName>
        <fullName evidence="6">Pyridine nucleotide-disulfide oxidoreductase</fullName>
    </submittedName>
</protein>
<evidence type="ECO:0000256" key="3">
    <source>
        <dbReference type="ARBA" id="ARBA00022630"/>
    </source>
</evidence>
<proteinExistence type="predicted"/>
<dbReference type="GO" id="GO:0016491">
    <property type="term" value="F:oxidoreductase activity"/>
    <property type="evidence" value="ECO:0007669"/>
    <property type="project" value="UniProtKB-KW"/>
</dbReference>
<reference evidence="6 7" key="1">
    <citation type="submission" date="2019-03" db="EMBL/GenBank/DDBJ databases">
        <title>Genomic Encyclopedia of Type Strains, Phase IV (KMG-IV): sequencing the most valuable type-strain genomes for metagenomic binning, comparative biology and taxonomic classification.</title>
        <authorList>
            <person name="Goeker M."/>
        </authorList>
    </citation>
    <scope>NUCLEOTIDE SEQUENCE [LARGE SCALE GENOMIC DNA]</scope>
    <source>
        <strain evidence="6 7">DSM 23802</strain>
    </source>
</reference>
<evidence type="ECO:0000259" key="5">
    <source>
        <dbReference type="Pfam" id="PF07992"/>
    </source>
</evidence>
<dbReference type="PANTHER" id="PTHR48105">
    <property type="entry name" value="THIOREDOXIN REDUCTASE 1-RELATED-RELATED"/>
    <property type="match status" value="1"/>
</dbReference>
<dbReference type="InterPro" id="IPR023753">
    <property type="entry name" value="FAD/NAD-binding_dom"/>
</dbReference>
<dbReference type="InterPro" id="IPR050097">
    <property type="entry name" value="Ferredoxin-NADP_redctase_2"/>
</dbReference>
<evidence type="ECO:0000256" key="4">
    <source>
        <dbReference type="ARBA" id="ARBA00023002"/>
    </source>
</evidence>
<dbReference type="Pfam" id="PF07992">
    <property type="entry name" value="Pyr_redox_2"/>
    <property type="match status" value="1"/>
</dbReference>
<dbReference type="PRINTS" id="PR00469">
    <property type="entry name" value="PNDRDTASEII"/>
</dbReference>
<name>A0A4R3K9Q7_9BACI</name>
<dbReference type="InterPro" id="IPR036188">
    <property type="entry name" value="FAD/NAD-bd_sf"/>
</dbReference>
<dbReference type="Proteomes" id="UP000295788">
    <property type="component" value="Unassembled WGS sequence"/>
</dbReference>
<comment type="cofactor">
    <cofactor evidence="1">
        <name>FAD</name>
        <dbReference type="ChEBI" id="CHEBI:57692"/>
    </cofactor>
</comment>
<gene>
    <name evidence="6" type="ORF">EDD72_1215</name>
</gene>
<organism evidence="6 7">
    <name type="scientific">Tepidibacillus fermentans</name>
    <dbReference type="NCBI Taxonomy" id="1281767"/>
    <lineage>
        <taxon>Bacteria</taxon>
        <taxon>Bacillati</taxon>
        <taxon>Bacillota</taxon>
        <taxon>Bacilli</taxon>
        <taxon>Bacillales</taxon>
        <taxon>Bacillaceae</taxon>
        <taxon>Tepidibacillus</taxon>
    </lineage>
</organism>
<evidence type="ECO:0000256" key="1">
    <source>
        <dbReference type="ARBA" id="ARBA00001974"/>
    </source>
</evidence>
<sequence>MFDVIIVGGGVSGLSAAIFTANAGLKTLVLNDGKSQITRVSSVQNIPGFPEGISGEEWIQRAKQQVEKFKGTLKDEKVVEVIKNDEGTFEVKTESETYQTKYLVIATNVNKDLLTPFGYEAVVNSYVPNNKAKSIPNIPFTGETSVENLYMAGLVTEIPSQVSVSLGQGAAVGIAVVSKEKGTPYMWHDL</sequence>
<accession>A0A4R3K9Q7</accession>
<evidence type="ECO:0000313" key="7">
    <source>
        <dbReference type="Proteomes" id="UP000295788"/>
    </source>
</evidence>
<dbReference type="OrthoDB" id="2843572at2"/>
<keyword evidence="7" id="KW-1185">Reference proteome</keyword>